<feature type="repeat" description="PPR" evidence="4">
    <location>
        <begin position="196"/>
        <end position="230"/>
    </location>
</feature>
<dbReference type="EMBL" id="CAJGYO010000001">
    <property type="protein sequence ID" value="CAD6207721.1"/>
    <property type="molecule type" value="Genomic_DNA"/>
</dbReference>
<evidence type="ECO:0000256" key="2">
    <source>
        <dbReference type="ARBA" id="ARBA00022737"/>
    </source>
</evidence>
<dbReference type="PANTHER" id="PTHR47447:SF22">
    <property type="entry name" value="TETRATRICOPEPTIDE-LIKE HELICAL DOMAIN SUPERFAMILY"/>
    <property type="match status" value="1"/>
</dbReference>
<feature type="repeat" description="PPR" evidence="4">
    <location>
        <begin position="440"/>
        <end position="474"/>
    </location>
</feature>
<comment type="caution">
    <text evidence="5">The sequence shown here is derived from an EMBL/GenBank/DDBJ whole genome shotgun (WGS) entry which is preliminary data.</text>
</comment>
<dbReference type="InterPro" id="IPR002885">
    <property type="entry name" value="PPR_rpt"/>
</dbReference>
<comment type="similarity">
    <text evidence="1">Belongs to the PPR family. P subfamily.</text>
</comment>
<feature type="repeat" description="PPR" evidence="4">
    <location>
        <begin position="370"/>
        <end position="404"/>
    </location>
</feature>
<evidence type="ECO:0008006" key="7">
    <source>
        <dbReference type="Google" id="ProtNLM"/>
    </source>
</evidence>
<gene>
    <name evidence="5" type="ORF">NCGR_LOCUS5219</name>
</gene>
<feature type="repeat" description="PPR" evidence="4">
    <location>
        <begin position="475"/>
        <end position="509"/>
    </location>
</feature>
<dbReference type="Proteomes" id="UP000604825">
    <property type="component" value="Unassembled WGS sequence"/>
</dbReference>
<name>A0A811MJM8_9POAL</name>
<dbReference type="PROSITE" id="PS51375">
    <property type="entry name" value="PPR"/>
    <property type="match status" value="9"/>
</dbReference>
<dbReference type="Gene3D" id="1.25.40.10">
    <property type="entry name" value="Tetratricopeptide repeat domain"/>
    <property type="match status" value="5"/>
</dbReference>
<keyword evidence="2" id="KW-0677">Repeat</keyword>
<dbReference type="AlphaFoldDB" id="A0A811MJM8"/>
<feature type="repeat" description="PPR" evidence="4">
    <location>
        <begin position="511"/>
        <end position="545"/>
    </location>
</feature>
<protein>
    <recommendedName>
        <fullName evidence="7">Pentatricopeptide repeat-containing protein</fullName>
    </recommendedName>
</protein>
<feature type="repeat" description="PPR" evidence="4">
    <location>
        <begin position="300"/>
        <end position="334"/>
    </location>
</feature>
<dbReference type="PANTHER" id="PTHR47447">
    <property type="entry name" value="OS03G0856100 PROTEIN"/>
    <property type="match status" value="1"/>
</dbReference>
<sequence>MPHPATRLPLSLRRLTCLPSLAASTARGCRSSSSSDDELPLADELFPAAGPTLLSVARSLAVASPPPSAASVLGFLCRLPHDASPHIFPHLVAALARSPRPILALRLFLSPPTSATTTHHSFNSALLRFPLPPHLLPAFFSHSLRRFPGLTPTLLSFNLLLKCICSSMVPRNHGLYLAIALGILHDVIPAWNLVPDKFTYSTVVSALADAGRVEDAVALVHEMVVDGVVSAEAFNPVLRAMLRAGDVNGAAKLFRFMQLKGCTLTAVTYNVLLHGLLLCGKARAAMNIMRRMENEGIVPGLMTYGAVIDGLVKCGRVEDAWKVAQEMGSKGLAPNEFVFSAVITGFCKSGEVDRALMVWEAMVAARVKPNVVLYSAMIDGFARSGRMTEAEMLFEEMVDAKCIPNIMTYSSMTRGYFHIGNSSRALSTWEEMIKVGCVPSAISYSILISGLCDVGRLKDAMMVWKNMLGRGCAPDTIAYTSMMKGLCMSGMVDGGLCLFNDMLAKGDAKPDVITYNVLLDALIRTNDLPRAMDLLNQMLDQMCDPDTVTCNIFLREIGVVEGKGREFLEGLAMRLCYRDRYRAAGDVVMIMLAKYIVPEAVIWYTVVRGVCQTKRVQKRKTPAKHKSKKSKDDDEPVIYLKLKDEIFHELSSWSFTFPIRLEQSAQQEMNNYKEMGLVMAIKADAVPKFRKKLGDLVSE</sequence>
<evidence type="ECO:0000256" key="3">
    <source>
        <dbReference type="ARBA" id="ARBA00022946"/>
    </source>
</evidence>
<accession>A0A811MJM8</accession>
<organism evidence="5 6">
    <name type="scientific">Miscanthus lutarioriparius</name>
    <dbReference type="NCBI Taxonomy" id="422564"/>
    <lineage>
        <taxon>Eukaryota</taxon>
        <taxon>Viridiplantae</taxon>
        <taxon>Streptophyta</taxon>
        <taxon>Embryophyta</taxon>
        <taxon>Tracheophyta</taxon>
        <taxon>Spermatophyta</taxon>
        <taxon>Magnoliopsida</taxon>
        <taxon>Liliopsida</taxon>
        <taxon>Poales</taxon>
        <taxon>Poaceae</taxon>
        <taxon>PACMAD clade</taxon>
        <taxon>Panicoideae</taxon>
        <taxon>Andropogonodae</taxon>
        <taxon>Andropogoneae</taxon>
        <taxon>Saccharinae</taxon>
        <taxon>Miscanthus</taxon>
    </lineage>
</organism>
<dbReference type="NCBIfam" id="TIGR00756">
    <property type="entry name" value="PPR"/>
    <property type="match status" value="10"/>
</dbReference>
<dbReference type="Pfam" id="PF13041">
    <property type="entry name" value="PPR_2"/>
    <property type="match status" value="5"/>
</dbReference>
<dbReference type="InterPro" id="IPR011990">
    <property type="entry name" value="TPR-like_helical_dom_sf"/>
</dbReference>
<dbReference type="OrthoDB" id="185373at2759"/>
<proteinExistence type="inferred from homology"/>
<feature type="repeat" description="PPR" evidence="4">
    <location>
        <begin position="335"/>
        <end position="369"/>
    </location>
</feature>
<feature type="repeat" description="PPR" evidence="4">
    <location>
        <begin position="405"/>
        <end position="439"/>
    </location>
</feature>
<reference evidence="5" key="1">
    <citation type="submission" date="2020-10" db="EMBL/GenBank/DDBJ databases">
        <authorList>
            <person name="Han B."/>
            <person name="Lu T."/>
            <person name="Zhao Q."/>
            <person name="Huang X."/>
            <person name="Zhao Y."/>
        </authorList>
    </citation>
    <scope>NUCLEOTIDE SEQUENCE</scope>
</reference>
<keyword evidence="3" id="KW-0809">Transit peptide</keyword>
<feature type="repeat" description="PPR" evidence="4">
    <location>
        <begin position="265"/>
        <end position="299"/>
    </location>
</feature>
<evidence type="ECO:0000256" key="4">
    <source>
        <dbReference type="PROSITE-ProRule" id="PRU00708"/>
    </source>
</evidence>
<evidence type="ECO:0000313" key="6">
    <source>
        <dbReference type="Proteomes" id="UP000604825"/>
    </source>
</evidence>
<evidence type="ECO:0000313" key="5">
    <source>
        <dbReference type="EMBL" id="CAD6207721.1"/>
    </source>
</evidence>
<keyword evidence="6" id="KW-1185">Reference proteome</keyword>
<evidence type="ECO:0000256" key="1">
    <source>
        <dbReference type="ARBA" id="ARBA00007626"/>
    </source>
</evidence>
<dbReference type="Pfam" id="PF12854">
    <property type="entry name" value="PPR_1"/>
    <property type="match status" value="1"/>
</dbReference>